<reference evidence="8 9" key="1">
    <citation type="journal article" date="2023" name="G3 (Bethesda)">
        <title>A chromosome-length genome assembly and annotation of blackberry (Rubus argutus, cv. 'Hillquist').</title>
        <authorList>
            <person name="Bruna T."/>
            <person name="Aryal R."/>
            <person name="Dudchenko O."/>
            <person name="Sargent D.J."/>
            <person name="Mead D."/>
            <person name="Buti M."/>
            <person name="Cavallini A."/>
            <person name="Hytonen T."/>
            <person name="Andres J."/>
            <person name="Pham M."/>
            <person name="Weisz D."/>
            <person name="Mascagni F."/>
            <person name="Usai G."/>
            <person name="Natali L."/>
            <person name="Bassil N."/>
            <person name="Fernandez G.E."/>
            <person name="Lomsadze A."/>
            <person name="Armour M."/>
            <person name="Olukolu B."/>
            <person name="Poorten T."/>
            <person name="Britton C."/>
            <person name="Davik J."/>
            <person name="Ashrafi H."/>
            <person name="Aiden E.L."/>
            <person name="Borodovsky M."/>
            <person name="Worthington M."/>
        </authorList>
    </citation>
    <scope>NUCLEOTIDE SEQUENCE [LARGE SCALE GENOMIC DNA]</scope>
    <source>
        <strain evidence="8">PI 553951</strain>
    </source>
</reference>
<evidence type="ECO:0000256" key="7">
    <source>
        <dbReference type="SAM" id="MobiDB-lite"/>
    </source>
</evidence>
<dbReference type="GO" id="GO:0030154">
    <property type="term" value="P:cell differentiation"/>
    <property type="evidence" value="ECO:0007669"/>
    <property type="project" value="UniProtKB-KW"/>
</dbReference>
<keyword evidence="2 5" id="KW-0217">Developmental protein</keyword>
<sequence length="788" mass="90062">MAECSDTLESREKKMREMSGDFSLLKKSMDDWCCKLELKKRDLEEWAAKLELKKKQVDSKFEELDVIDKRVNDCLNDAQLKEQHFDSLAKSIQEDKQHLDSLKMSAEEREKHLGLLSHGLKRKEREFEMQQQQKFDSICHMFQMKENELETQAQELELKRQQIESLCHLFQIKEGQLEKQAKDLESKHKQIDSLRHQFQTEKWQLENQATELVFKQQQNDSISQLLKIKERALDQRAQELEFKQQQIDSFLLTLQMKEKELEQQMKELDLKRKQFDSQMKTAQLKHTPAANNATISSSGSDESRSSINRGLQFFMNEQLKRIDSMRTQMSAAFRMTSDPGKLVLDAMQGFYPSNLNLGNRDTDFDLRFTRRSCIILLQELARMSPQINPCVREEALKLAGDWKAKMTVATDNSLEVLGFLRLVIAYELTSAYDANELQGLLSVIVQPEQAAQLRRALGAKDKAPATNNISSLGKVEEPDSTNAATFSFLNLQPNATMDARNVSGFRNEPLSGNRSVLAASVPLSSDLAKLVLNSMQKSLAEYLGNGVFEESIMSSSISQLEELMRVSPHVGPHLKADAANLAVQWKAKMTENTENSLEGLGFLLFIASYGLLSILNIHEIIKLLGLICQDKQALELCQTHGFADKITDFIQILIEKKQLVEAVRFIFAFKLMDKLPPVQLLKEFVEDAKKCPEAIWRLQISLDEKEKVADCLIGDLRAVHQYIKDYNLESEYPSADIQTQIVKLERVKANWRHLVPSLGSNVEQQEQRKRKKPSASSSAPKFQAPQQA</sequence>
<dbReference type="Proteomes" id="UP001457282">
    <property type="component" value="Unassembled WGS sequence"/>
</dbReference>
<comment type="similarity">
    <text evidence="1 5">Belongs to the Frigida family.</text>
</comment>
<feature type="region of interest" description="Disordered" evidence="7">
    <location>
        <begin position="760"/>
        <end position="788"/>
    </location>
</feature>
<evidence type="ECO:0000256" key="4">
    <source>
        <dbReference type="ARBA" id="ARBA00023089"/>
    </source>
</evidence>
<protein>
    <recommendedName>
        <fullName evidence="5">FRIGIDA-like protein</fullName>
    </recommendedName>
</protein>
<evidence type="ECO:0000256" key="3">
    <source>
        <dbReference type="ARBA" id="ARBA00022782"/>
    </source>
</evidence>
<feature type="compositionally biased region" description="Low complexity" evidence="7">
    <location>
        <begin position="774"/>
        <end position="788"/>
    </location>
</feature>
<gene>
    <name evidence="8" type="ORF">M0R45_024904</name>
</gene>
<evidence type="ECO:0000313" key="8">
    <source>
        <dbReference type="EMBL" id="KAK9927735.1"/>
    </source>
</evidence>
<dbReference type="AlphaFoldDB" id="A0AAW1WWP4"/>
<organism evidence="8 9">
    <name type="scientific">Rubus argutus</name>
    <name type="common">Southern blackberry</name>
    <dbReference type="NCBI Taxonomy" id="59490"/>
    <lineage>
        <taxon>Eukaryota</taxon>
        <taxon>Viridiplantae</taxon>
        <taxon>Streptophyta</taxon>
        <taxon>Embryophyta</taxon>
        <taxon>Tracheophyta</taxon>
        <taxon>Spermatophyta</taxon>
        <taxon>Magnoliopsida</taxon>
        <taxon>eudicotyledons</taxon>
        <taxon>Gunneridae</taxon>
        <taxon>Pentapetalae</taxon>
        <taxon>rosids</taxon>
        <taxon>fabids</taxon>
        <taxon>Rosales</taxon>
        <taxon>Rosaceae</taxon>
        <taxon>Rosoideae</taxon>
        <taxon>Rosoideae incertae sedis</taxon>
        <taxon>Rubus</taxon>
    </lineage>
</organism>
<accession>A0AAW1WWP4</accession>
<feature type="region of interest" description="Disordered" evidence="7">
    <location>
        <begin position="279"/>
        <end position="304"/>
    </location>
</feature>
<dbReference type="PANTHER" id="PTHR31791:SF37">
    <property type="entry name" value="A_TM021B04.7 PROTEIN"/>
    <property type="match status" value="1"/>
</dbReference>
<proteinExistence type="inferred from homology"/>
<dbReference type="Pfam" id="PF07899">
    <property type="entry name" value="Frigida"/>
    <property type="match status" value="2"/>
</dbReference>
<evidence type="ECO:0000256" key="5">
    <source>
        <dbReference type="RuleBase" id="RU364012"/>
    </source>
</evidence>
<evidence type="ECO:0000256" key="6">
    <source>
        <dbReference type="SAM" id="Coils"/>
    </source>
</evidence>
<dbReference type="InterPro" id="IPR012474">
    <property type="entry name" value="Frigida"/>
</dbReference>
<keyword evidence="6" id="KW-0175">Coiled coil</keyword>
<name>A0AAW1WWP4_RUBAR</name>
<dbReference type="EMBL" id="JBEDUW010000005">
    <property type="protein sequence ID" value="KAK9927735.1"/>
    <property type="molecule type" value="Genomic_DNA"/>
</dbReference>
<feature type="coiled-coil region" evidence="6">
    <location>
        <begin position="139"/>
        <end position="197"/>
    </location>
</feature>
<dbReference type="GO" id="GO:0009908">
    <property type="term" value="P:flower development"/>
    <property type="evidence" value="ECO:0007669"/>
    <property type="project" value="UniProtKB-KW"/>
</dbReference>
<keyword evidence="4 5" id="KW-0287">Flowering</keyword>
<comment type="caution">
    <text evidence="8">The sequence shown here is derived from an EMBL/GenBank/DDBJ whole genome shotgun (WGS) entry which is preliminary data.</text>
</comment>
<evidence type="ECO:0000313" key="9">
    <source>
        <dbReference type="Proteomes" id="UP001457282"/>
    </source>
</evidence>
<evidence type="ECO:0000256" key="2">
    <source>
        <dbReference type="ARBA" id="ARBA00022473"/>
    </source>
</evidence>
<keyword evidence="9" id="KW-1185">Reference proteome</keyword>
<dbReference type="PANTHER" id="PTHR31791">
    <property type="entry name" value="FRIGIDA-LIKE PROTEIN 3-RELATED"/>
    <property type="match status" value="1"/>
</dbReference>
<evidence type="ECO:0000256" key="1">
    <source>
        <dbReference type="ARBA" id="ARBA00008956"/>
    </source>
</evidence>
<keyword evidence="3 5" id="KW-0221">Differentiation</keyword>